<dbReference type="EnsemblPlants" id="Ma06_t01800.1">
    <property type="protein sequence ID" value="Ma06_p01800.1"/>
    <property type="gene ID" value="Ma06_g01800"/>
</dbReference>
<evidence type="ECO:0000313" key="3">
    <source>
        <dbReference type="Proteomes" id="UP000012960"/>
    </source>
</evidence>
<evidence type="ECO:0000313" key="1">
    <source>
        <dbReference type="EMBL" id="CAG1845009.1"/>
    </source>
</evidence>
<dbReference type="EMBL" id="HG996471">
    <property type="protein sequence ID" value="CAG1845009.1"/>
    <property type="molecule type" value="Genomic_DNA"/>
</dbReference>
<accession>A0A804JBK7</accession>
<reference evidence="2" key="2">
    <citation type="submission" date="2021-05" db="UniProtKB">
        <authorList>
            <consortium name="EnsemblPlants"/>
        </authorList>
    </citation>
    <scope>IDENTIFICATION</scope>
    <source>
        <strain evidence="2">subsp. malaccensis</strain>
    </source>
</reference>
<keyword evidence="3" id="KW-1185">Reference proteome</keyword>
<reference evidence="1" key="1">
    <citation type="submission" date="2021-03" db="EMBL/GenBank/DDBJ databases">
        <authorList>
            <consortium name="Genoscope - CEA"/>
            <person name="William W."/>
        </authorList>
    </citation>
    <scope>NUCLEOTIDE SEQUENCE</scope>
    <source>
        <strain evidence="1">Doubled-haploid Pahang</strain>
    </source>
</reference>
<dbReference type="InParanoid" id="A0A804JBK7"/>
<dbReference type="AlphaFoldDB" id="A0A804JBK7"/>
<sequence length="135" mass="15682">MCYVVETSSGDEWISALCDFPRSYLANEIIREHEFLQDRLPRKHFKERKTKLLILTAQCLLRTGPQRNNMAGALARIVFFGFSRIHFSNILFLTSRASVINDHASKEKYHSFGRLLKVKEFAVSICIIYNISRLN</sequence>
<name>A0A804JBK7_MUSAM</name>
<dbReference type="Gramene" id="Ma06_t01800.1">
    <property type="protein sequence ID" value="Ma06_p01800.1"/>
    <property type="gene ID" value="Ma06_g01800"/>
</dbReference>
<dbReference type="Proteomes" id="UP000012960">
    <property type="component" value="Unplaced"/>
</dbReference>
<protein>
    <submittedName>
        <fullName evidence="1">(wild Malaysian banana) hypothetical protein</fullName>
    </submittedName>
</protein>
<proteinExistence type="predicted"/>
<organism evidence="2 3">
    <name type="scientific">Musa acuminata subsp. malaccensis</name>
    <name type="common">Wild banana</name>
    <name type="synonym">Musa malaccensis</name>
    <dbReference type="NCBI Taxonomy" id="214687"/>
    <lineage>
        <taxon>Eukaryota</taxon>
        <taxon>Viridiplantae</taxon>
        <taxon>Streptophyta</taxon>
        <taxon>Embryophyta</taxon>
        <taxon>Tracheophyta</taxon>
        <taxon>Spermatophyta</taxon>
        <taxon>Magnoliopsida</taxon>
        <taxon>Liliopsida</taxon>
        <taxon>Zingiberales</taxon>
        <taxon>Musaceae</taxon>
        <taxon>Musa</taxon>
    </lineage>
</organism>
<gene>
    <name evidence="1" type="ORF">GSMUA_148040.1</name>
</gene>
<evidence type="ECO:0000313" key="2">
    <source>
        <dbReference type="EnsemblPlants" id="Ma06_p01800.1"/>
    </source>
</evidence>